<dbReference type="OrthoDB" id="9762614at2"/>
<proteinExistence type="predicted"/>
<dbReference type="SUPFAM" id="SSF52833">
    <property type="entry name" value="Thioredoxin-like"/>
    <property type="match status" value="1"/>
</dbReference>
<dbReference type="Pfam" id="PF03190">
    <property type="entry name" value="Thioredox_DsbH"/>
    <property type="match status" value="1"/>
</dbReference>
<dbReference type="KEGG" id="dap:Dacet_1534"/>
<dbReference type="EMBL" id="CP001968">
    <property type="protein sequence ID" value="ADD68303.1"/>
    <property type="molecule type" value="Genomic_DNA"/>
</dbReference>
<reference evidence="2 3" key="1">
    <citation type="journal article" date="2010" name="Stand. Genomic Sci.">
        <title>Complete genome sequence of Denitrovibrio acetiphilus type strain (N2460).</title>
        <authorList>
            <person name="Kiss H."/>
            <person name="Lang E."/>
            <person name="Lapidus A."/>
            <person name="Copeland A."/>
            <person name="Nolan M."/>
            <person name="Glavina Del Rio T."/>
            <person name="Chen F."/>
            <person name="Lucas S."/>
            <person name="Tice H."/>
            <person name="Cheng J.F."/>
            <person name="Han C."/>
            <person name="Goodwin L."/>
            <person name="Pitluck S."/>
            <person name="Liolios K."/>
            <person name="Pati A."/>
            <person name="Ivanova N."/>
            <person name="Mavromatis K."/>
            <person name="Chen A."/>
            <person name="Palaniappan K."/>
            <person name="Land M."/>
            <person name="Hauser L."/>
            <person name="Chang Y.J."/>
            <person name="Jeffries C.D."/>
            <person name="Detter J.C."/>
            <person name="Brettin T."/>
            <person name="Spring S."/>
            <person name="Rohde M."/>
            <person name="Goker M."/>
            <person name="Woyke T."/>
            <person name="Bristow J."/>
            <person name="Eisen J.A."/>
            <person name="Markowitz V."/>
            <person name="Hugenholtz P."/>
            <person name="Kyrpides N.C."/>
            <person name="Klenk H.P."/>
        </authorList>
    </citation>
    <scope>NUCLEOTIDE SEQUENCE [LARGE SCALE GENOMIC DNA]</scope>
    <source>
        <strain evidence="3">DSM 12809 / NBRC 114555 / N2460</strain>
    </source>
</reference>
<accession>D4H8F4</accession>
<dbReference type="RefSeq" id="WP_013010817.1">
    <property type="nucleotide sequence ID" value="NC_013943.1"/>
</dbReference>
<gene>
    <name evidence="2" type="ordered locus">Dacet_1534</name>
</gene>
<dbReference type="STRING" id="522772.Dacet_1534"/>
<dbReference type="PIRSF" id="PIRSF006402">
    <property type="entry name" value="UCP006402_thioredoxin"/>
    <property type="match status" value="1"/>
</dbReference>
<feature type="domain" description="Spermatogenesis-associated protein 20-like TRX" evidence="1">
    <location>
        <begin position="2"/>
        <end position="159"/>
    </location>
</feature>
<dbReference type="SUPFAM" id="SSF48208">
    <property type="entry name" value="Six-hairpin glycosidases"/>
    <property type="match status" value="1"/>
</dbReference>
<protein>
    <recommendedName>
        <fullName evidence="1">Spermatogenesis-associated protein 20-like TRX domain-containing protein</fullName>
    </recommendedName>
</protein>
<dbReference type="InParanoid" id="D4H8F4"/>
<dbReference type="GO" id="GO:0005975">
    <property type="term" value="P:carbohydrate metabolic process"/>
    <property type="evidence" value="ECO:0007669"/>
    <property type="project" value="InterPro"/>
</dbReference>
<dbReference type="Gene3D" id="1.50.10.10">
    <property type="match status" value="1"/>
</dbReference>
<evidence type="ECO:0000313" key="3">
    <source>
        <dbReference type="Proteomes" id="UP000002012"/>
    </source>
</evidence>
<dbReference type="PaxDb" id="522772-Dacet_1534"/>
<dbReference type="CDD" id="cd02955">
    <property type="entry name" value="SSP411"/>
    <property type="match status" value="1"/>
</dbReference>
<evidence type="ECO:0000259" key="1">
    <source>
        <dbReference type="Pfam" id="PF03190"/>
    </source>
</evidence>
<dbReference type="AlphaFoldDB" id="D4H8F4"/>
<dbReference type="eggNOG" id="COG1331">
    <property type="taxonomic scope" value="Bacteria"/>
</dbReference>
<dbReference type="Gene3D" id="3.40.30.10">
    <property type="entry name" value="Glutaredoxin"/>
    <property type="match status" value="1"/>
</dbReference>
<sequence length="558" mass="64391">MQNKLINEKSLYLRQHAENPVAWQPYNNETLAMAKRENKPLFISIGYSSCHWCHVMAHETFEDTKAAEVINKNFIPIKIDREEHPEIDKKYQFYLQATGKRGGWPLSVFTLPDGRAFFGGTYFPPEPRHNLPSFTDITNQLGKLYREKPQEALKYAENYQKFHQKFIQAEHTVESLHELSADDILSIFKNMTDKEFGGIGTDAKFPNIPVLTSLMTYYEDTEVSDFLKMTADKMCTSGLYDHVNGGFYRYTVDREWHVPHFEKMLYDNAQNASFLLDMFEKTDNLLYLKVAEKTIDFILSEFNTEFGLISSMDADSPSDDGKNVEGFYYLVSEAHANPIKEHIDLYEGVVNVRTADYETYLILESHFEKLRTSNERQKPAKDTKVILSQNMLFCSALLRMFEMSGKEFYMEQATALIGKMKHLHMDEENLYRINYGGDIFNSITLEDYAFTVKTYLDFFEITNERPFLAEAASIAEAAIERFYAGGIFYLDSNKTIVDTFDDSTPNPSSLLAGLIDKYADFINIPKDKDMLDFASDRLTKYAGGHPTLFTYMKGYLAR</sequence>
<dbReference type="HOGENOM" id="CLU_014051_4_2_0"/>
<evidence type="ECO:0000313" key="2">
    <source>
        <dbReference type="EMBL" id="ADD68303.1"/>
    </source>
</evidence>
<dbReference type="InterPro" id="IPR024705">
    <property type="entry name" value="Ssp411"/>
</dbReference>
<dbReference type="PANTHER" id="PTHR42899:SF1">
    <property type="entry name" value="SPERMATOGENESIS-ASSOCIATED PROTEIN 20"/>
    <property type="match status" value="1"/>
</dbReference>
<dbReference type="Proteomes" id="UP000002012">
    <property type="component" value="Chromosome"/>
</dbReference>
<keyword evidence="3" id="KW-1185">Reference proteome</keyword>
<dbReference type="InterPro" id="IPR004879">
    <property type="entry name" value="Ssp411-like_TRX"/>
</dbReference>
<dbReference type="PANTHER" id="PTHR42899">
    <property type="entry name" value="SPERMATOGENESIS-ASSOCIATED PROTEIN 20"/>
    <property type="match status" value="1"/>
</dbReference>
<dbReference type="InterPro" id="IPR008928">
    <property type="entry name" value="6-hairpin_glycosidase_sf"/>
</dbReference>
<name>D4H8F4_DENA2</name>
<organism evidence="2 3">
    <name type="scientific">Denitrovibrio acetiphilus (strain DSM 12809 / NBRC 114555 / N2460)</name>
    <dbReference type="NCBI Taxonomy" id="522772"/>
    <lineage>
        <taxon>Bacteria</taxon>
        <taxon>Pseudomonadati</taxon>
        <taxon>Deferribacterota</taxon>
        <taxon>Deferribacteres</taxon>
        <taxon>Deferribacterales</taxon>
        <taxon>Geovibrionaceae</taxon>
        <taxon>Denitrovibrio</taxon>
    </lineage>
</organism>
<dbReference type="InterPro" id="IPR036249">
    <property type="entry name" value="Thioredoxin-like_sf"/>
</dbReference>
<dbReference type="InterPro" id="IPR012341">
    <property type="entry name" value="6hp_glycosidase-like_sf"/>
</dbReference>